<dbReference type="InterPro" id="IPR052351">
    <property type="entry name" value="Ornithine_N-alpha-AT"/>
</dbReference>
<dbReference type="PANTHER" id="PTHR37323">
    <property type="entry name" value="GCN5-RELATED N-ACETYLTRANSFERASE"/>
    <property type="match status" value="1"/>
</dbReference>
<dbReference type="CDD" id="cd07986">
    <property type="entry name" value="LPLAT_ACT14924-like"/>
    <property type="match status" value="1"/>
</dbReference>
<dbReference type="InterPro" id="IPR002123">
    <property type="entry name" value="Plipid/glycerol_acylTrfase"/>
</dbReference>
<evidence type="ECO:0000313" key="8">
    <source>
        <dbReference type="Proteomes" id="UP001060414"/>
    </source>
</evidence>
<organism evidence="7 8">
    <name type="scientific">Geoalkalibacter halelectricus</name>
    <dbReference type="NCBI Taxonomy" id="2847045"/>
    <lineage>
        <taxon>Bacteria</taxon>
        <taxon>Pseudomonadati</taxon>
        <taxon>Thermodesulfobacteriota</taxon>
        <taxon>Desulfuromonadia</taxon>
        <taxon>Desulfuromonadales</taxon>
        <taxon>Geoalkalibacteraceae</taxon>
        <taxon>Geoalkalibacter</taxon>
    </lineage>
</organism>
<protein>
    <submittedName>
        <fullName evidence="7">Lysophospholipid acyltransferase family protein</fullName>
    </submittedName>
</protein>
<gene>
    <name evidence="7" type="ORF">L9S41_14145</name>
</gene>
<dbReference type="SUPFAM" id="SSF55729">
    <property type="entry name" value="Acyl-CoA N-acyltransferases (Nat)"/>
    <property type="match status" value="1"/>
</dbReference>
<keyword evidence="5 7" id="KW-0012">Acyltransferase</keyword>
<dbReference type="Proteomes" id="UP001060414">
    <property type="component" value="Chromosome"/>
</dbReference>
<dbReference type="Pfam" id="PF13444">
    <property type="entry name" value="Acetyltransf_5"/>
    <property type="match status" value="1"/>
</dbReference>
<dbReference type="SMART" id="SM00563">
    <property type="entry name" value="PlsC"/>
    <property type="match status" value="1"/>
</dbReference>
<dbReference type="InterPro" id="IPR016181">
    <property type="entry name" value="Acyl_CoA_acyltransferase"/>
</dbReference>
<dbReference type="InterPro" id="IPR045746">
    <property type="entry name" value="ACT14924-like_Acyltransf_dom"/>
</dbReference>
<dbReference type="EMBL" id="CP092109">
    <property type="protein sequence ID" value="UWZ78810.1"/>
    <property type="molecule type" value="Genomic_DNA"/>
</dbReference>
<feature type="domain" description="Phospholipid/glycerol acyltransferase" evidence="6">
    <location>
        <begin position="87"/>
        <end position="210"/>
    </location>
</feature>
<keyword evidence="8" id="KW-1185">Reference proteome</keyword>
<evidence type="ECO:0000256" key="1">
    <source>
        <dbReference type="ARBA" id="ARBA00005189"/>
    </source>
</evidence>
<dbReference type="PANTHER" id="PTHR37323:SF1">
    <property type="entry name" value="L-ORNITHINE N(ALPHA)-ACYLTRANSFERASE"/>
    <property type="match status" value="1"/>
</dbReference>
<reference evidence="7" key="1">
    <citation type="journal article" date="2022" name="Environ. Microbiol.">
        <title>Geoalkalibacter halelectricus SAP #1 sp. nov. possessing extracellular electron transfer and mineral#reducing capabilities from a haloalkaline environment.</title>
        <authorList>
            <person name="Yadav S."/>
            <person name="Singh R."/>
            <person name="Sundharam S.S."/>
            <person name="Chaudhary S."/>
            <person name="Krishnamurthi S."/>
            <person name="Patil S.A."/>
        </authorList>
    </citation>
    <scope>NUCLEOTIDE SEQUENCE</scope>
    <source>
        <strain evidence="7">SAP-1</strain>
    </source>
</reference>
<proteinExistence type="predicted"/>
<keyword evidence="4" id="KW-0443">Lipid metabolism</keyword>
<dbReference type="Pfam" id="PF19576">
    <property type="entry name" value="Acyltransf_2"/>
    <property type="match status" value="1"/>
</dbReference>
<keyword evidence="3" id="KW-0808">Transferase</keyword>
<sequence length="614" mass="68502">MSTTHSHTDPFRISGPFRAPVKQKAFSLLAGACLERLLRLNHCREIYSHIQADPGPEPFPERVLRHLGIDVALDEQQTRNVPRSGPALVVANHPFGAVEGLVLAALLQRLRPDVKFMANYLLQRIPQMADLIIAVDPFGREASARDNIRPLRQCLNWLKGGGLLVVFPAGEVSHLHLHRRQVTDPPWNPNLGRLVRKSGAMVVPVYFSGSNGAAFQLAGLVHPGLRTALLPRELLNKQRRRIFLRIGSPLAPESLAALPSDQELIGYLRARTYALAAGQGSVANRFVLPGKKRPQPLLPAPIEPVVIGLLGQEIADLPAAQLLLESGPYQCWQTSLQQSPNLLREIGRLREITFRASGEGTGQPIDLDAFDHHYTHILLWHRDLEQIVGAYRVGRCDEILKNQGPEGLYLRTLFRFDRELLEKTGPALELGRSFVRCEYQKSYSPLLLLWKGIGRFVARHPHYRTLLGPVSISRTYSDLSRRLIAGCLSQQLAHPELTQRVRPQRPLNLHRAPRIKGCSPAEVNALMGNLDGLDQLIADIEPDRKGLPVLLRHYLNLGGKLLGFNLDPDFSDVIDGLLLVDLLHTEERLLERYLGKEAAAAYLHHHCPPESLAC</sequence>
<evidence type="ECO:0000256" key="2">
    <source>
        <dbReference type="ARBA" id="ARBA00022516"/>
    </source>
</evidence>
<dbReference type="RefSeq" id="WP_260747170.1">
    <property type="nucleotide sequence ID" value="NZ_CP092109.1"/>
</dbReference>
<keyword evidence="2" id="KW-0444">Lipid biosynthesis</keyword>
<evidence type="ECO:0000256" key="5">
    <source>
        <dbReference type="ARBA" id="ARBA00023315"/>
    </source>
</evidence>
<evidence type="ECO:0000259" key="6">
    <source>
        <dbReference type="SMART" id="SM00563"/>
    </source>
</evidence>
<dbReference type="Gene3D" id="3.40.630.30">
    <property type="match status" value="1"/>
</dbReference>
<evidence type="ECO:0000256" key="4">
    <source>
        <dbReference type="ARBA" id="ARBA00023098"/>
    </source>
</evidence>
<name>A0ABY5ZI36_9BACT</name>
<dbReference type="GO" id="GO:0016746">
    <property type="term" value="F:acyltransferase activity"/>
    <property type="evidence" value="ECO:0007669"/>
    <property type="project" value="UniProtKB-KW"/>
</dbReference>
<accession>A0ABY5ZI36</accession>
<evidence type="ECO:0000313" key="7">
    <source>
        <dbReference type="EMBL" id="UWZ78810.1"/>
    </source>
</evidence>
<comment type="pathway">
    <text evidence="1">Lipid metabolism.</text>
</comment>
<evidence type="ECO:0000256" key="3">
    <source>
        <dbReference type="ARBA" id="ARBA00022679"/>
    </source>
</evidence>
<dbReference type="SUPFAM" id="SSF69593">
    <property type="entry name" value="Glycerol-3-phosphate (1)-acyltransferase"/>
    <property type="match status" value="1"/>
</dbReference>